<dbReference type="OMA" id="FNIHIPE"/>
<dbReference type="GO" id="GO:0016020">
    <property type="term" value="C:membrane"/>
    <property type="evidence" value="ECO:0007669"/>
    <property type="project" value="UniProtKB-SubCell"/>
</dbReference>
<keyword evidence="4" id="KW-0472">Membrane</keyword>
<dbReference type="AlphaFoldDB" id="A0A8T2QRB4"/>
<dbReference type="PANTHER" id="PTHR31422:SF3">
    <property type="entry name" value="GTD-BINDING DOMAIN-CONTAINING PROTEIN"/>
    <property type="match status" value="1"/>
</dbReference>
<dbReference type="EMBL" id="CM035438">
    <property type="protein sequence ID" value="KAH7286128.1"/>
    <property type="molecule type" value="Genomic_DNA"/>
</dbReference>
<evidence type="ECO:0000259" key="5">
    <source>
        <dbReference type="PROSITE" id="PS51775"/>
    </source>
</evidence>
<evidence type="ECO:0000313" key="7">
    <source>
        <dbReference type="Proteomes" id="UP000825935"/>
    </source>
</evidence>
<evidence type="ECO:0000256" key="4">
    <source>
        <dbReference type="ARBA" id="ARBA00023136"/>
    </source>
</evidence>
<comment type="subcellular location">
    <subcellularLocation>
        <location evidence="1">Membrane</location>
    </subcellularLocation>
</comment>
<protein>
    <recommendedName>
        <fullName evidence="5">GTD-binding domain-containing protein</fullName>
    </recommendedName>
</protein>
<organism evidence="6 7">
    <name type="scientific">Ceratopteris richardii</name>
    <name type="common">Triangle waterfern</name>
    <dbReference type="NCBI Taxonomy" id="49495"/>
    <lineage>
        <taxon>Eukaryota</taxon>
        <taxon>Viridiplantae</taxon>
        <taxon>Streptophyta</taxon>
        <taxon>Embryophyta</taxon>
        <taxon>Tracheophyta</taxon>
        <taxon>Polypodiopsida</taxon>
        <taxon>Polypodiidae</taxon>
        <taxon>Polypodiales</taxon>
        <taxon>Pteridineae</taxon>
        <taxon>Pteridaceae</taxon>
        <taxon>Parkerioideae</taxon>
        <taxon>Ceratopteris</taxon>
    </lineage>
</organism>
<comment type="caution">
    <text evidence="6">The sequence shown here is derived from an EMBL/GenBank/DDBJ whole genome shotgun (WGS) entry which is preliminary data.</text>
</comment>
<evidence type="ECO:0000313" key="6">
    <source>
        <dbReference type="EMBL" id="KAH7286128.1"/>
    </source>
</evidence>
<dbReference type="OrthoDB" id="1933744at2759"/>
<dbReference type="Pfam" id="PF04576">
    <property type="entry name" value="Zein-binding"/>
    <property type="match status" value="1"/>
</dbReference>
<reference evidence="6" key="1">
    <citation type="submission" date="2021-08" db="EMBL/GenBank/DDBJ databases">
        <title>WGS assembly of Ceratopteris richardii.</title>
        <authorList>
            <person name="Marchant D.B."/>
            <person name="Chen G."/>
            <person name="Jenkins J."/>
            <person name="Shu S."/>
            <person name="Leebens-Mack J."/>
            <person name="Grimwood J."/>
            <person name="Schmutz J."/>
            <person name="Soltis P."/>
            <person name="Soltis D."/>
            <person name="Chen Z.-H."/>
        </authorList>
    </citation>
    <scope>NUCLEOTIDE SEQUENCE</scope>
    <source>
        <strain evidence="6">Whitten #5841</strain>
        <tissue evidence="6">Leaf</tissue>
    </source>
</reference>
<evidence type="ECO:0000256" key="3">
    <source>
        <dbReference type="ARBA" id="ARBA00022989"/>
    </source>
</evidence>
<evidence type="ECO:0000256" key="2">
    <source>
        <dbReference type="ARBA" id="ARBA00022692"/>
    </source>
</evidence>
<keyword evidence="7" id="KW-1185">Reference proteome</keyword>
<feature type="domain" description="GTD-binding" evidence="5">
    <location>
        <begin position="109"/>
        <end position="207"/>
    </location>
</feature>
<dbReference type="Proteomes" id="UP000825935">
    <property type="component" value="Chromosome 33"/>
</dbReference>
<keyword evidence="3" id="KW-1133">Transmembrane helix</keyword>
<dbReference type="PANTHER" id="PTHR31422">
    <property type="entry name" value="BNAANNG28530D PROTEIN"/>
    <property type="match status" value="1"/>
</dbReference>
<sequence>MLHASGFPALHSKGFASWTQRIIVSTSEDMTAFDDLQLPEEHHEGVETRTEEYSTNCFSSPSCDSIMSENVRLRTCRFCCNKDSNRCVEEKETMNCDSSVSTVCCHHALNSEKLPYIFMSKHEVLCFLNHELDKERIAAESAANEAVSMILRLQIEKAAVQMEARHCQEVLEARVLYNEETISHLKNVISNQQEDRLLLEKEIYQCKQALQLFSQFMKTDDGQSDVSGVEENLKTFHIAVTDLRSMQQHLEDLLMPQDAEIRCRSLYLQEELSCSDAHSMDDMEQIDLSASGFKDEAKTKHVVSISSNESLSNVSLKDVSLVPDSVIHDTGPGKVGDQFHGFEFEEATEIVSRDNFLDKAVGKSWSDILTRLSILQRQLWNLGAHHTSVQCRNSVLNLNDALPADAGKGLSRTTCIQNGFDIEKYRRSECLSAERLEYKEGNVPMVSDASLDRSGLENVSKDNGMPCTCKRCLNRFQISCEISNAGNKSWSEMMSAINRHLLSLEEKFSTYCSMLHKIEIKRKALIEATKLISQNRKHSTKVLSKATVLLKDFLSFTSSGCEILVILHKLVTDLTRATNSGEIIFEDSDSGSLEDSEIIFEDSDSGSLDINTRARALDNRFVVNKEVLEKDSLEVQEDSSQYSNFALSKLAFLWSSSLEWLSNEKYRAETAFSGWDHI</sequence>
<dbReference type="PROSITE" id="PS51775">
    <property type="entry name" value="GTD_BINDING"/>
    <property type="match status" value="1"/>
</dbReference>
<accession>A0A8T2QRB4</accession>
<gene>
    <name evidence="6" type="ORF">KP509_33G059600</name>
</gene>
<evidence type="ECO:0000256" key="1">
    <source>
        <dbReference type="ARBA" id="ARBA00004370"/>
    </source>
</evidence>
<name>A0A8T2QRB4_CERRI</name>
<dbReference type="GO" id="GO:0080115">
    <property type="term" value="F:myosin XI tail binding"/>
    <property type="evidence" value="ECO:0007669"/>
    <property type="project" value="UniProtKB-ARBA"/>
</dbReference>
<dbReference type="InterPro" id="IPR007656">
    <property type="entry name" value="GTD-bd"/>
</dbReference>
<keyword evidence="2" id="KW-0812">Transmembrane</keyword>
<proteinExistence type="predicted"/>